<dbReference type="EMBL" id="GBRH01163470">
    <property type="protein sequence ID" value="JAE34426.1"/>
    <property type="molecule type" value="Transcribed_RNA"/>
</dbReference>
<proteinExistence type="predicted"/>
<name>A0A0A9HHU3_ARUDO</name>
<dbReference type="AlphaFoldDB" id="A0A0A9HHU3"/>
<protein>
    <submittedName>
        <fullName evidence="1">Uncharacterized protein</fullName>
    </submittedName>
</protein>
<reference evidence="1" key="1">
    <citation type="submission" date="2014-09" db="EMBL/GenBank/DDBJ databases">
        <authorList>
            <person name="Magalhaes I.L.F."/>
            <person name="Oliveira U."/>
            <person name="Santos F.R."/>
            <person name="Vidigal T.H.D.A."/>
            <person name="Brescovit A.D."/>
            <person name="Santos A.J."/>
        </authorList>
    </citation>
    <scope>NUCLEOTIDE SEQUENCE</scope>
    <source>
        <tissue evidence="1">Shoot tissue taken approximately 20 cm above the soil surface</tissue>
    </source>
</reference>
<organism evidence="1">
    <name type="scientific">Arundo donax</name>
    <name type="common">Giant reed</name>
    <name type="synonym">Donax arundinaceus</name>
    <dbReference type="NCBI Taxonomy" id="35708"/>
    <lineage>
        <taxon>Eukaryota</taxon>
        <taxon>Viridiplantae</taxon>
        <taxon>Streptophyta</taxon>
        <taxon>Embryophyta</taxon>
        <taxon>Tracheophyta</taxon>
        <taxon>Spermatophyta</taxon>
        <taxon>Magnoliopsida</taxon>
        <taxon>Liliopsida</taxon>
        <taxon>Poales</taxon>
        <taxon>Poaceae</taxon>
        <taxon>PACMAD clade</taxon>
        <taxon>Arundinoideae</taxon>
        <taxon>Arundineae</taxon>
        <taxon>Arundo</taxon>
    </lineage>
</organism>
<evidence type="ECO:0000313" key="1">
    <source>
        <dbReference type="EMBL" id="JAE34426.1"/>
    </source>
</evidence>
<accession>A0A0A9HHU3</accession>
<sequence length="28" mass="3111">MLLSGTLGTRRPKQCQILEMKSTKTCSV</sequence>
<reference evidence="1" key="2">
    <citation type="journal article" date="2015" name="Data Brief">
        <title>Shoot transcriptome of the giant reed, Arundo donax.</title>
        <authorList>
            <person name="Barrero R.A."/>
            <person name="Guerrero F.D."/>
            <person name="Moolhuijzen P."/>
            <person name="Goolsby J.A."/>
            <person name="Tidwell J."/>
            <person name="Bellgard S.E."/>
            <person name="Bellgard M.I."/>
        </authorList>
    </citation>
    <scope>NUCLEOTIDE SEQUENCE</scope>
    <source>
        <tissue evidence="1">Shoot tissue taken approximately 20 cm above the soil surface</tissue>
    </source>
</reference>